<comment type="caution">
    <text evidence="3">The sequence shown here is derived from an EMBL/GenBank/DDBJ whole genome shotgun (WGS) entry which is preliminary data.</text>
</comment>
<proteinExistence type="predicted"/>
<dbReference type="Proteomes" id="UP001499909">
    <property type="component" value="Unassembled WGS sequence"/>
</dbReference>
<dbReference type="PANTHER" id="PTHR37841">
    <property type="entry name" value="GLR2918 PROTEIN"/>
    <property type="match status" value="1"/>
</dbReference>
<evidence type="ECO:0000313" key="4">
    <source>
        <dbReference type="Proteomes" id="UP001499909"/>
    </source>
</evidence>
<evidence type="ECO:0008006" key="5">
    <source>
        <dbReference type="Google" id="ProtNLM"/>
    </source>
</evidence>
<evidence type="ECO:0000313" key="3">
    <source>
        <dbReference type="EMBL" id="GAA3919578.1"/>
    </source>
</evidence>
<feature type="compositionally biased region" description="Pro residues" evidence="2">
    <location>
        <begin position="391"/>
        <end position="407"/>
    </location>
</feature>
<reference evidence="4" key="1">
    <citation type="journal article" date="2019" name="Int. J. Syst. Evol. Microbiol.">
        <title>The Global Catalogue of Microorganisms (GCM) 10K type strain sequencing project: providing services to taxonomists for standard genome sequencing and annotation.</title>
        <authorList>
            <consortium name="The Broad Institute Genomics Platform"/>
            <consortium name="The Broad Institute Genome Sequencing Center for Infectious Disease"/>
            <person name="Wu L."/>
            <person name="Ma J."/>
        </authorList>
    </citation>
    <scope>NUCLEOTIDE SEQUENCE [LARGE SCALE GENOMIC DNA]</scope>
    <source>
        <strain evidence="4">JCM 17214</strain>
    </source>
</reference>
<keyword evidence="1" id="KW-0175">Coiled coil</keyword>
<gene>
    <name evidence="3" type="ORF">GCM10022406_02550</name>
</gene>
<evidence type="ECO:0000256" key="2">
    <source>
        <dbReference type="SAM" id="MobiDB-lite"/>
    </source>
</evidence>
<sequence>MLAPFANAARHTQFEAVRAALAAEPQAPETLLLGNMALPDGRRLDALVVRPHGITLLLLEPRGGHLAIRDFAHAAWQLDGRPLTGQDEADNPFQQFSQQKESLQQLLRPLLAADQANLNFTTGLLLFGEPVVFGREVEERMAAVPAASSFQLLADPARFTRRLAQLATPDIDLTDSDIAQLAQELAPEKTPAEPAGPPPAEPESIAQPDAAYSAQPLAAGSFLRRKATDLWHWLGAHDLDDLDTAPYGYEEVAARQQEKQELEQLRTAMQADVTAQLRAMEAREAEREQSIAQLRQQLAIAPAVAPEAAELQARIATESREKEILEAAMQASRAESEARNRELDAKIQHLSQLMQQMQAAVPAAAAQQGGAATASAVPAVADPTATSSAPRPTPADAPPARPLPFAPAPNASLTKVRLLRKWRRRLPRVGLVAGGVLGLGLLAWALRSATAGPPQRFEQNGSWGLLAAAGDTLVPARYASLTDFRDGQAVVEKQGAFGLLNEKGTETVAPAYDAVNPYANGYARVRIGDLYTFLDDQGEEFSHYYFNALDFSEGRAAVLDRRGWFYISGPAAETKEPVLFQEAYSFHDGLARVKLKDAYTFITADYLTDPTDTSPFGRYADAADFVEGRARVVQDGRTFYIDQDGDPVE</sequence>
<feature type="coiled-coil region" evidence="1">
    <location>
        <begin position="252"/>
        <end position="360"/>
    </location>
</feature>
<evidence type="ECO:0000256" key="1">
    <source>
        <dbReference type="SAM" id="Coils"/>
    </source>
</evidence>
<dbReference type="Pfam" id="PF14903">
    <property type="entry name" value="WG_beta_rep"/>
    <property type="match status" value="2"/>
</dbReference>
<keyword evidence="4" id="KW-1185">Reference proteome</keyword>
<dbReference type="PANTHER" id="PTHR37841:SF1">
    <property type="entry name" value="DUF3298 DOMAIN-CONTAINING PROTEIN"/>
    <property type="match status" value="1"/>
</dbReference>
<feature type="region of interest" description="Disordered" evidence="2">
    <location>
        <begin position="377"/>
        <end position="408"/>
    </location>
</feature>
<name>A0ABP7MFT5_9BACT</name>
<accession>A0ABP7MFT5</accession>
<organism evidence="3 4">
    <name type="scientific">Hymenobacter algoricola</name>
    <dbReference type="NCBI Taxonomy" id="486267"/>
    <lineage>
        <taxon>Bacteria</taxon>
        <taxon>Pseudomonadati</taxon>
        <taxon>Bacteroidota</taxon>
        <taxon>Cytophagia</taxon>
        <taxon>Cytophagales</taxon>
        <taxon>Hymenobacteraceae</taxon>
        <taxon>Hymenobacter</taxon>
    </lineage>
</organism>
<feature type="compositionally biased region" description="Low complexity" evidence="2">
    <location>
        <begin position="377"/>
        <end position="390"/>
    </location>
</feature>
<dbReference type="EMBL" id="BAABDH010000003">
    <property type="protein sequence ID" value="GAA3919578.1"/>
    <property type="molecule type" value="Genomic_DNA"/>
</dbReference>
<dbReference type="InterPro" id="IPR032774">
    <property type="entry name" value="WG_beta_rep"/>
</dbReference>
<protein>
    <recommendedName>
        <fullName evidence="5">NERD domain-containing protein</fullName>
    </recommendedName>
</protein>